<gene>
    <name evidence="6" type="ORF">C8E89_13710</name>
</gene>
<organism evidence="6 7">
    <name type="scientific">Mycolicibacterium moriokaense</name>
    <dbReference type="NCBI Taxonomy" id="39691"/>
    <lineage>
        <taxon>Bacteria</taxon>
        <taxon>Bacillati</taxon>
        <taxon>Actinomycetota</taxon>
        <taxon>Actinomycetes</taxon>
        <taxon>Mycobacteriales</taxon>
        <taxon>Mycobacteriaceae</taxon>
        <taxon>Mycolicibacterium</taxon>
    </lineage>
</organism>
<dbReference type="GO" id="GO:0003700">
    <property type="term" value="F:DNA-binding transcription factor activity"/>
    <property type="evidence" value="ECO:0007669"/>
    <property type="project" value="TreeGrafter"/>
</dbReference>
<evidence type="ECO:0000256" key="1">
    <source>
        <dbReference type="ARBA" id="ARBA00023015"/>
    </source>
</evidence>
<evidence type="ECO:0000256" key="3">
    <source>
        <dbReference type="ARBA" id="ARBA00023163"/>
    </source>
</evidence>
<comment type="caution">
    <text evidence="6">The sequence shown here is derived from an EMBL/GenBank/DDBJ whole genome shotgun (WGS) entry which is preliminary data.</text>
</comment>
<dbReference type="SUPFAM" id="SSF48498">
    <property type="entry name" value="Tetracyclin repressor-like, C-terminal domain"/>
    <property type="match status" value="1"/>
</dbReference>
<evidence type="ECO:0000256" key="2">
    <source>
        <dbReference type="ARBA" id="ARBA00023125"/>
    </source>
</evidence>
<dbReference type="Proteomes" id="UP000247781">
    <property type="component" value="Unassembled WGS sequence"/>
</dbReference>
<keyword evidence="3" id="KW-0804">Transcription</keyword>
<evidence type="ECO:0000313" key="7">
    <source>
        <dbReference type="Proteomes" id="UP000247781"/>
    </source>
</evidence>
<dbReference type="Gene3D" id="1.10.357.10">
    <property type="entry name" value="Tetracycline Repressor, domain 2"/>
    <property type="match status" value="1"/>
</dbReference>
<dbReference type="AlphaFoldDB" id="A0A318HHZ0"/>
<dbReference type="PANTHER" id="PTHR30055:SF234">
    <property type="entry name" value="HTH-TYPE TRANSCRIPTIONAL REGULATOR BETI"/>
    <property type="match status" value="1"/>
</dbReference>
<evidence type="ECO:0000313" key="6">
    <source>
        <dbReference type="EMBL" id="PXW99932.1"/>
    </source>
</evidence>
<dbReference type="InterPro" id="IPR001647">
    <property type="entry name" value="HTH_TetR"/>
</dbReference>
<evidence type="ECO:0000256" key="4">
    <source>
        <dbReference type="PROSITE-ProRule" id="PRU00335"/>
    </source>
</evidence>
<protein>
    <submittedName>
        <fullName evidence="6">TetR family transcriptional regulator</fullName>
    </submittedName>
</protein>
<reference evidence="7" key="1">
    <citation type="submission" date="2018-05" db="EMBL/GenBank/DDBJ databases">
        <authorList>
            <person name="Deangelis K."/>
            <person name="Huntemann M."/>
            <person name="Clum A."/>
            <person name="Pillay M."/>
            <person name="Palaniappan K."/>
            <person name="Varghese N."/>
            <person name="Mikhailova N."/>
            <person name="Stamatis D."/>
            <person name="Reddy T."/>
            <person name="Daum C."/>
            <person name="Shapiro N."/>
            <person name="Ivanova N."/>
            <person name="Kyrpides N."/>
            <person name="Woyke T."/>
        </authorList>
    </citation>
    <scope>NUCLEOTIDE SEQUENCE [LARGE SCALE GENOMIC DNA]</scope>
    <source>
        <strain evidence="7">GAS496</strain>
    </source>
</reference>
<name>A0A318HHZ0_9MYCO</name>
<dbReference type="InterPro" id="IPR050109">
    <property type="entry name" value="HTH-type_TetR-like_transc_reg"/>
</dbReference>
<feature type="DNA-binding region" description="H-T-H motif" evidence="4">
    <location>
        <begin position="40"/>
        <end position="59"/>
    </location>
</feature>
<feature type="domain" description="HTH tetR-type" evidence="5">
    <location>
        <begin position="17"/>
        <end position="77"/>
    </location>
</feature>
<dbReference type="PANTHER" id="PTHR30055">
    <property type="entry name" value="HTH-TYPE TRANSCRIPTIONAL REGULATOR RUTR"/>
    <property type="match status" value="1"/>
</dbReference>
<dbReference type="Pfam" id="PF00440">
    <property type="entry name" value="TetR_N"/>
    <property type="match status" value="1"/>
</dbReference>
<keyword evidence="7" id="KW-1185">Reference proteome</keyword>
<dbReference type="Pfam" id="PF13305">
    <property type="entry name" value="TetR_C_33"/>
    <property type="match status" value="1"/>
</dbReference>
<dbReference type="RefSeq" id="WP_110319883.1">
    <property type="nucleotide sequence ID" value="NZ_QJJU01000037.1"/>
</dbReference>
<proteinExistence type="predicted"/>
<dbReference type="SUPFAM" id="SSF46689">
    <property type="entry name" value="Homeodomain-like"/>
    <property type="match status" value="1"/>
</dbReference>
<dbReference type="PRINTS" id="PR00455">
    <property type="entry name" value="HTHTETR"/>
</dbReference>
<dbReference type="PROSITE" id="PS50977">
    <property type="entry name" value="HTH_TETR_2"/>
    <property type="match status" value="1"/>
</dbReference>
<accession>A0A318HHZ0</accession>
<dbReference type="OrthoDB" id="3173376at2"/>
<keyword evidence="1" id="KW-0805">Transcription regulation</keyword>
<keyword evidence="2 4" id="KW-0238">DNA-binding</keyword>
<dbReference type="EMBL" id="QJJU01000037">
    <property type="protein sequence ID" value="PXW99932.1"/>
    <property type="molecule type" value="Genomic_DNA"/>
</dbReference>
<reference evidence="6 7" key="2">
    <citation type="submission" date="2018-06" db="EMBL/GenBank/DDBJ databases">
        <title>Sequencing of bacterial isolates from soil warming experiment in Harvard Forest, Massachusetts, USA.</title>
        <authorList>
            <person name="Deangelis K.PhD."/>
        </authorList>
    </citation>
    <scope>NUCLEOTIDE SEQUENCE [LARGE SCALE GENOMIC DNA]</scope>
    <source>
        <strain evidence="6 7">GAS496</strain>
    </source>
</reference>
<dbReference type="InterPro" id="IPR036271">
    <property type="entry name" value="Tet_transcr_reg_TetR-rel_C_sf"/>
</dbReference>
<dbReference type="GO" id="GO:0000976">
    <property type="term" value="F:transcription cis-regulatory region binding"/>
    <property type="evidence" value="ECO:0007669"/>
    <property type="project" value="TreeGrafter"/>
</dbReference>
<dbReference type="InterPro" id="IPR025996">
    <property type="entry name" value="MT1864/Rv1816-like_C"/>
</dbReference>
<dbReference type="InterPro" id="IPR009057">
    <property type="entry name" value="Homeodomain-like_sf"/>
</dbReference>
<sequence>MSSASANPPVKKGYHHGSLHSALIDASIALAREGGPDRVVLREAARLAGVSHSAAYRHFADREALLTEVSRHARAELAAEMRRRVSRTTDPQKRLQAVGVAYIDFALNQPGLFRAAFTSHPATAIGDRSDAADAESSDAAEPYQVLGQVLDETQAAGLLNPRRRPGAEIAVWSAVHGLACLLLDGPLPATPAAVKFATGQVFDLIENGLLGSA</sequence>
<evidence type="ECO:0000259" key="5">
    <source>
        <dbReference type="PROSITE" id="PS50977"/>
    </source>
</evidence>